<evidence type="ECO:0000259" key="3">
    <source>
        <dbReference type="Pfam" id="PF01408"/>
    </source>
</evidence>
<dbReference type="Pfam" id="PF01408">
    <property type="entry name" value="GFO_IDH_MocA"/>
    <property type="match status" value="1"/>
</dbReference>
<name>A0A849AHR0_9MICO</name>
<reference evidence="5 6" key="1">
    <citation type="submission" date="2020-05" db="EMBL/GenBank/DDBJ databases">
        <title>Flexivirga sp. ID2601S isolated from air conditioner.</title>
        <authorList>
            <person name="Kim D.H."/>
        </authorList>
    </citation>
    <scope>NUCLEOTIDE SEQUENCE [LARGE SCALE GENOMIC DNA]</scope>
    <source>
        <strain evidence="5 6">ID2601S</strain>
    </source>
</reference>
<keyword evidence="6" id="KW-1185">Reference proteome</keyword>
<accession>A0A849AHR0</accession>
<dbReference type="SUPFAM" id="SSF55347">
    <property type="entry name" value="Glyceraldehyde-3-phosphate dehydrogenase-like, C-terminal domain"/>
    <property type="match status" value="1"/>
</dbReference>
<dbReference type="AlphaFoldDB" id="A0A849AHR0"/>
<dbReference type="InterPro" id="IPR000683">
    <property type="entry name" value="Gfo/Idh/MocA-like_OxRdtase_N"/>
</dbReference>
<evidence type="ECO:0000313" key="6">
    <source>
        <dbReference type="Proteomes" id="UP000557772"/>
    </source>
</evidence>
<keyword evidence="2" id="KW-0520">NAD</keyword>
<evidence type="ECO:0000313" key="5">
    <source>
        <dbReference type="EMBL" id="NNG40384.1"/>
    </source>
</evidence>
<comment type="caution">
    <text evidence="5">The sequence shown here is derived from an EMBL/GenBank/DDBJ whole genome shotgun (WGS) entry which is preliminary data.</text>
</comment>
<dbReference type="InterPro" id="IPR055170">
    <property type="entry name" value="GFO_IDH_MocA-like_dom"/>
</dbReference>
<dbReference type="Pfam" id="PF22725">
    <property type="entry name" value="GFO_IDH_MocA_C3"/>
    <property type="match status" value="1"/>
</dbReference>
<gene>
    <name evidence="5" type="ORF">HJ588_14025</name>
</gene>
<dbReference type="GO" id="GO:0016491">
    <property type="term" value="F:oxidoreductase activity"/>
    <property type="evidence" value="ECO:0007669"/>
    <property type="project" value="UniProtKB-KW"/>
</dbReference>
<dbReference type="Proteomes" id="UP000557772">
    <property type="component" value="Unassembled WGS sequence"/>
</dbReference>
<dbReference type="Gene3D" id="3.30.360.10">
    <property type="entry name" value="Dihydrodipicolinate Reductase, domain 2"/>
    <property type="match status" value="1"/>
</dbReference>
<dbReference type="GO" id="GO:0000166">
    <property type="term" value="F:nucleotide binding"/>
    <property type="evidence" value="ECO:0007669"/>
    <property type="project" value="InterPro"/>
</dbReference>
<dbReference type="EMBL" id="JABENB010000002">
    <property type="protein sequence ID" value="NNG40384.1"/>
    <property type="molecule type" value="Genomic_DNA"/>
</dbReference>
<organism evidence="5 6">
    <name type="scientific">Flexivirga aerilata</name>
    <dbReference type="NCBI Taxonomy" id="1656889"/>
    <lineage>
        <taxon>Bacteria</taxon>
        <taxon>Bacillati</taxon>
        <taxon>Actinomycetota</taxon>
        <taxon>Actinomycetes</taxon>
        <taxon>Micrococcales</taxon>
        <taxon>Dermacoccaceae</taxon>
        <taxon>Flexivirga</taxon>
    </lineage>
</organism>
<feature type="domain" description="Gfo/Idh/MocA-like oxidoreductase N-terminal" evidence="3">
    <location>
        <begin position="1"/>
        <end position="115"/>
    </location>
</feature>
<protein>
    <submittedName>
        <fullName evidence="5">Gfo/Idh/MocA family oxidoreductase</fullName>
    </submittedName>
</protein>
<dbReference type="InterPro" id="IPR036291">
    <property type="entry name" value="NAD(P)-bd_dom_sf"/>
</dbReference>
<sequence>MRFGLVGTGHWARVTHAPGLHASEHDLVGVWGRDATKAAALAGEAGVPAFGSYDDLLASVDAVAYAVPPDVQAPLALQAAAAGKHLLLDKPVALDPAVARDLRDAAHTHNARSVVFFTARFTPETRSWLGELAAADGCQGAWVQWVVANQRPESPYRDSPWRQREGALWDIGPHLLATLIPALGPVTRVVAVPGEGDTVHLTLTHEGGAVSTATLALWAPPAAYTWQTRVWGGSGVSEAPGKQTPAHLALATAANELGQAVADGREHPLGLDFGARVVELLAEAGGQLR</sequence>
<dbReference type="SUPFAM" id="SSF51735">
    <property type="entry name" value="NAD(P)-binding Rossmann-fold domains"/>
    <property type="match status" value="1"/>
</dbReference>
<dbReference type="Gene3D" id="3.40.50.720">
    <property type="entry name" value="NAD(P)-binding Rossmann-like Domain"/>
    <property type="match status" value="1"/>
</dbReference>
<keyword evidence="1" id="KW-0560">Oxidoreductase</keyword>
<feature type="domain" description="GFO/IDH/MocA-like oxidoreductase" evidence="4">
    <location>
        <begin position="143"/>
        <end position="235"/>
    </location>
</feature>
<dbReference type="InterPro" id="IPR050463">
    <property type="entry name" value="Gfo/Idh/MocA_oxidrdct_glycsds"/>
</dbReference>
<evidence type="ECO:0000259" key="4">
    <source>
        <dbReference type="Pfam" id="PF22725"/>
    </source>
</evidence>
<dbReference type="RefSeq" id="WP_171156598.1">
    <property type="nucleotide sequence ID" value="NZ_JABENB010000002.1"/>
</dbReference>
<proteinExistence type="predicted"/>
<dbReference type="PANTHER" id="PTHR43818">
    <property type="entry name" value="BCDNA.GH03377"/>
    <property type="match status" value="1"/>
</dbReference>
<dbReference type="PANTHER" id="PTHR43818:SF11">
    <property type="entry name" value="BCDNA.GH03377"/>
    <property type="match status" value="1"/>
</dbReference>
<evidence type="ECO:0000256" key="2">
    <source>
        <dbReference type="ARBA" id="ARBA00023027"/>
    </source>
</evidence>
<evidence type="ECO:0000256" key="1">
    <source>
        <dbReference type="ARBA" id="ARBA00023002"/>
    </source>
</evidence>